<gene>
    <name evidence="2" type="ORF">UT10_C0013G0021</name>
</gene>
<dbReference type="Proteomes" id="UP000033944">
    <property type="component" value="Unassembled WGS sequence"/>
</dbReference>
<evidence type="ECO:0000313" key="2">
    <source>
        <dbReference type="EMBL" id="KKQ86972.1"/>
    </source>
</evidence>
<comment type="caution">
    <text evidence="2">The sequence shown here is derived from an EMBL/GenBank/DDBJ whole genome shotgun (WGS) entry which is preliminary data.</text>
</comment>
<dbReference type="EMBL" id="LBVN01000013">
    <property type="protein sequence ID" value="KKQ86972.1"/>
    <property type="molecule type" value="Genomic_DNA"/>
</dbReference>
<keyword evidence="1" id="KW-1133">Transmembrane helix</keyword>
<keyword evidence="1" id="KW-0812">Transmembrane</keyword>
<proteinExistence type="predicted"/>
<organism evidence="2 3">
    <name type="scientific">Candidatus Woesebacteria bacterium GW2011_GWB1_38_8b</name>
    <dbReference type="NCBI Taxonomy" id="1618571"/>
    <lineage>
        <taxon>Bacteria</taxon>
        <taxon>Candidatus Woeseibacteriota</taxon>
    </lineage>
</organism>
<dbReference type="AlphaFoldDB" id="A0A0G0L7I6"/>
<evidence type="ECO:0000313" key="3">
    <source>
        <dbReference type="Proteomes" id="UP000033944"/>
    </source>
</evidence>
<sequence length="91" mass="10204">MEPNLPNPNSDSFENHPQNINYVYNQIEHGLETKLPPQKIKTEKYLLVAVFFFFAVGLIVSLILLVSGINREQKANSVSAVELTITPSIGY</sequence>
<feature type="transmembrane region" description="Helical" evidence="1">
    <location>
        <begin position="45"/>
        <end position="66"/>
    </location>
</feature>
<name>A0A0G0L7I6_9BACT</name>
<keyword evidence="1" id="KW-0472">Membrane</keyword>
<evidence type="ECO:0000256" key="1">
    <source>
        <dbReference type="SAM" id="Phobius"/>
    </source>
</evidence>
<accession>A0A0G0L7I6</accession>
<reference evidence="2 3" key="1">
    <citation type="journal article" date="2015" name="Nature">
        <title>rRNA introns, odd ribosomes, and small enigmatic genomes across a large radiation of phyla.</title>
        <authorList>
            <person name="Brown C.T."/>
            <person name="Hug L.A."/>
            <person name="Thomas B.C."/>
            <person name="Sharon I."/>
            <person name="Castelle C.J."/>
            <person name="Singh A."/>
            <person name="Wilkins M.J."/>
            <person name="Williams K.H."/>
            <person name="Banfield J.F."/>
        </authorList>
    </citation>
    <scope>NUCLEOTIDE SEQUENCE [LARGE SCALE GENOMIC DNA]</scope>
</reference>
<protein>
    <submittedName>
        <fullName evidence="2">Uncharacterized protein</fullName>
    </submittedName>
</protein>